<feature type="compositionally biased region" description="Low complexity" evidence="7">
    <location>
        <begin position="35"/>
        <end position="46"/>
    </location>
</feature>
<evidence type="ECO:0000313" key="11">
    <source>
        <dbReference type="Proteomes" id="UP000501534"/>
    </source>
</evidence>
<keyword evidence="11" id="KW-1185">Reference proteome</keyword>
<dbReference type="Proteomes" id="UP000501534">
    <property type="component" value="Chromosome"/>
</dbReference>
<evidence type="ECO:0000256" key="1">
    <source>
        <dbReference type="ARBA" id="ARBA00004370"/>
    </source>
</evidence>
<evidence type="ECO:0000313" key="10">
    <source>
        <dbReference type="EMBL" id="QJR13029.1"/>
    </source>
</evidence>
<evidence type="ECO:0000256" key="6">
    <source>
        <dbReference type="ARBA" id="ARBA00023237"/>
    </source>
</evidence>
<evidence type="ECO:0000256" key="3">
    <source>
        <dbReference type="ARBA" id="ARBA00022692"/>
    </source>
</evidence>
<organism evidence="10 11">
    <name type="scientific">Usitatibacter rugosus</name>
    <dbReference type="NCBI Taxonomy" id="2732067"/>
    <lineage>
        <taxon>Bacteria</taxon>
        <taxon>Pseudomonadati</taxon>
        <taxon>Pseudomonadota</taxon>
        <taxon>Betaproteobacteria</taxon>
        <taxon>Nitrosomonadales</taxon>
        <taxon>Usitatibacteraceae</taxon>
        <taxon>Usitatibacter</taxon>
    </lineage>
</organism>
<keyword evidence="6" id="KW-0998">Cell outer membrane</keyword>
<name>A0A6M4H0J2_9PROT</name>
<evidence type="ECO:0000256" key="2">
    <source>
        <dbReference type="ARBA" id="ARBA00022452"/>
    </source>
</evidence>
<keyword evidence="5" id="KW-0472">Membrane</keyword>
<evidence type="ECO:0000256" key="7">
    <source>
        <dbReference type="SAM" id="MobiDB-lite"/>
    </source>
</evidence>
<dbReference type="AlphaFoldDB" id="A0A6M4H0J2"/>
<evidence type="ECO:0000256" key="8">
    <source>
        <dbReference type="SAM" id="SignalP"/>
    </source>
</evidence>
<feature type="chain" id="PRO_5027004897" evidence="8">
    <location>
        <begin position="29"/>
        <end position="649"/>
    </location>
</feature>
<keyword evidence="3" id="KW-0812">Transmembrane</keyword>
<feature type="compositionally biased region" description="Basic and acidic residues" evidence="7">
    <location>
        <begin position="62"/>
        <end position="73"/>
    </location>
</feature>
<dbReference type="EMBL" id="CP053069">
    <property type="protein sequence ID" value="QJR13029.1"/>
    <property type="molecule type" value="Genomic_DNA"/>
</dbReference>
<dbReference type="PROSITE" id="PS51318">
    <property type="entry name" value="TAT"/>
    <property type="match status" value="1"/>
</dbReference>
<dbReference type="PANTHER" id="PTHR12815:SF47">
    <property type="entry name" value="TRANSLOCATION AND ASSEMBLY MODULE SUBUNIT TAMA"/>
    <property type="match status" value="1"/>
</dbReference>
<dbReference type="Gene3D" id="2.40.160.50">
    <property type="entry name" value="membrane protein fhac: a member of the omp85/tpsb transporter family"/>
    <property type="match status" value="1"/>
</dbReference>
<keyword evidence="2" id="KW-1134">Transmembrane beta strand</keyword>
<keyword evidence="4 8" id="KW-0732">Signal</keyword>
<sequence length="649" mass="71249">MSSHAVLLRRGFRALALLLALGAAAVYAQAPASVPAPPATAKAAADAVDHEADDDDKEEEADQKQRESARATRRARLETLRAAARNITWEAPTELKELFEKFVTPPEIAEGEVKSGSLRIFLREVNRKVPEIAASEGYFSTQVATRIEGEGSDRKLVVSVTPGPRTMVDRVIVEFEGDIAQAGDGREAQREAVEKAWTLPAGRPFRQADWDDAKSRMLEKISERYYANATIADSVAIVEAADAKVLLKVILESGPRYTFGPLVVTGLKRYPMDLIQRYNRMEMGQPYELAKMLDLQRALQNAPWFASVAIDIDREAPSPENIPVNITLIERAPIDVGLSVGYGTDTGARGEVSFRHRDVFGTALDMQSALSVDKIRQVGFADFYLPALSLGGPLGDRLTTRDSFGFLVEHKENNGLETQRVAFAAYRAFKMIRPIDDYRVGLSYQFERKMPDNAEDSIARALAPVVEATWRWVDDLIDPRKGGVLKVRLAAGSNALLSTQDFIQAYGTYQHWIPLGESDQLLLRGEIGRTFAVSREGIPEDFLFKAGGSRSNRGYAYESLGARDGDAVVGGRFLLTASAEYVHWFGKVFGGALFYDIGDAADDRTALNGNPSYGVGVRVRTPAGPLALDVAYAENERKARVSFSVSVAF</sequence>
<gene>
    <name evidence="10" type="primary">bamA_3</name>
    <name evidence="10" type="ORF">DSM104443_04123</name>
</gene>
<protein>
    <submittedName>
        <fullName evidence="10">Outer membrane protein assembly factor BamA</fullName>
    </submittedName>
</protein>
<dbReference type="Gene3D" id="3.10.20.310">
    <property type="entry name" value="membrane protein fhac"/>
    <property type="match status" value="2"/>
</dbReference>
<dbReference type="InterPro" id="IPR000184">
    <property type="entry name" value="Bac_surfAg_D15"/>
</dbReference>
<dbReference type="Pfam" id="PF01103">
    <property type="entry name" value="Omp85"/>
    <property type="match status" value="1"/>
</dbReference>
<feature type="compositionally biased region" description="Acidic residues" evidence="7">
    <location>
        <begin position="51"/>
        <end position="61"/>
    </location>
</feature>
<comment type="subcellular location">
    <subcellularLocation>
        <location evidence="1">Membrane</location>
    </subcellularLocation>
</comment>
<feature type="signal peptide" evidence="8">
    <location>
        <begin position="1"/>
        <end position="28"/>
    </location>
</feature>
<dbReference type="KEGG" id="uru:DSM104443_04123"/>
<proteinExistence type="predicted"/>
<evidence type="ECO:0000256" key="4">
    <source>
        <dbReference type="ARBA" id="ARBA00022729"/>
    </source>
</evidence>
<dbReference type="PANTHER" id="PTHR12815">
    <property type="entry name" value="SORTING AND ASSEMBLY MACHINERY SAMM50 PROTEIN FAMILY MEMBER"/>
    <property type="match status" value="1"/>
</dbReference>
<accession>A0A6M4H0J2</accession>
<feature type="region of interest" description="Disordered" evidence="7">
    <location>
        <begin position="35"/>
        <end position="73"/>
    </location>
</feature>
<evidence type="ECO:0000256" key="5">
    <source>
        <dbReference type="ARBA" id="ARBA00023136"/>
    </source>
</evidence>
<evidence type="ECO:0000259" key="9">
    <source>
        <dbReference type="Pfam" id="PF01103"/>
    </source>
</evidence>
<feature type="domain" description="Bacterial surface antigen (D15)" evidence="9">
    <location>
        <begin position="337"/>
        <end position="649"/>
    </location>
</feature>
<reference evidence="10 11" key="1">
    <citation type="submission" date="2020-04" db="EMBL/GenBank/DDBJ databases">
        <title>Usitatibacter rugosus gen. nov., sp. nov. and Usitatibacter palustris sp. nov., novel members of Usitatibacteraceae fam. nov. within the order Nitrosomonadales isolated from soil.</title>
        <authorList>
            <person name="Huber K.J."/>
            <person name="Neumann-Schaal M."/>
            <person name="Geppert A."/>
            <person name="Luckner M."/>
            <person name="Wanner G."/>
            <person name="Overmann J."/>
        </authorList>
    </citation>
    <scope>NUCLEOTIDE SEQUENCE [LARGE SCALE GENOMIC DNA]</scope>
    <source>
        <strain evidence="10 11">0125_3</strain>
    </source>
</reference>
<dbReference type="GO" id="GO:0019867">
    <property type="term" value="C:outer membrane"/>
    <property type="evidence" value="ECO:0007669"/>
    <property type="project" value="InterPro"/>
</dbReference>
<dbReference type="RefSeq" id="WP_171095756.1">
    <property type="nucleotide sequence ID" value="NZ_CP053069.1"/>
</dbReference>
<dbReference type="InterPro" id="IPR039910">
    <property type="entry name" value="D15-like"/>
</dbReference>
<dbReference type="InterPro" id="IPR006311">
    <property type="entry name" value="TAT_signal"/>
</dbReference>